<dbReference type="SUPFAM" id="SSF75217">
    <property type="entry name" value="alpha/beta knot"/>
    <property type="match status" value="1"/>
</dbReference>
<dbReference type="STRING" id="270918.APR42_15165"/>
<dbReference type="InterPro" id="IPR029028">
    <property type="entry name" value="Alpha/beta_knot_MTases"/>
</dbReference>
<dbReference type="GO" id="GO:0000049">
    <property type="term" value="F:tRNA binding"/>
    <property type="evidence" value="ECO:0007669"/>
    <property type="project" value="UniProtKB-UniRule"/>
</dbReference>
<comment type="caution">
    <text evidence="9">The sequence shown here is derived from an EMBL/GenBank/DDBJ whole genome shotgun (WGS) entry which is preliminary data.</text>
</comment>
<dbReference type="EC" id="2.1.1.34" evidence="7"/>
<evidence type="ECO:0000259" key="8">
    <source>
        <dbReference type="Pfam" id="PF00588"/>
    </source>
</evidence>
<proteinExistence type="inferred from homology"/>
<dbReference type="CDD" id="cd18092">
    <property type="entry name" value="SpoU-like_TrmH"/>
    <property type="match status" value="1"/>
</dbReference>
<evidence type="ECO:0000313" key="9">
    <source>
        <dbReference type="EMBL" id="KRG29775.1"/>
    </source>
</evidence>
<keyword evidence="10" id="KW-1185">Reference proteome</keyword>
<dbReference type="EMBL" id="LKTP01000004">
    <property type="protein sequence ID" value="KRG29775.1"/>
    <property type="molecule type" value="Genomic_DNA"/>
</dbReference>
<dbReference type="Proteomes" id="UP000051643">
    <property type="component" value="Unassembled WGS sequence"/>
</dbReference>
<dbReference type="InterPro" id="IPR001537">
    <property type="entry name" value="SpoU_MeTrfase"/>
</dbReference>
<dbReference type="PANTHER" id="PTHR43453:SF1">
    <property type="entry name" value="TRNA_RRNA METHYLTRANSFERASE SPOU TYPE DOMAIN-CONTAINING PROTEIN"/>
    <property type="match status" value="1"/>
</dbReference>
<keyword evidence="4 7" id="KW-0949">S-adenosyl-L-methionine</keyword>
<dbReference type="InterPro" id="IPR033671">
    <property type="entry name" value="TrmH"/>
</dbReference>
<keyword evidence="2 7" id="KW-0489">Methyltransferase</keyword>
<comment type="catalytic activity">
    <reaction evidence="7">
        <text>guanosine(18) in tRNA + S-adenosyl-L-methionine = 2'-O-methylguanosine(18) in tRNA + S-adenosyl-L-homocysteine + H(+)</text>
        <dbReference type="Rhea" id="RHEA:20077"/>
        <dbReference type="Rhea" id="RHEA-COMP:10190"/>
        <dbReference type="Rhea" id="RHEA-COMP:10192"/>
        <dbReference type="ChEBI" id="CHEBI:15378"/>
        <dbReference type="ChEBI" id="CHEBI:57856"/>
        <dbReference type="ChEBI" id="CHEBI:59789"/>
        <dbReference type="ChEBI" id="CHEBI:74269"/>
        <dbReference type="ChEBI" id="CHEBI:74445"/>
        <dbReference type="EC" id="2.1.1.34"/>
    </reaction>
</comment>
<keyword evidence="1 7" id="KW-0820">tRNA-binding</keyword>
<name>A0A0Q9Z9V8_9FLAO</name>
<evidence type="ECO:0000256" key="5">
    <source>
        <dbReference type="ARBA" id="ARBA00022694"/>
    </source>
</evidence>
<feature type="binding site" evidence="7">
    <location>
        <position position="152"/>
    </location>
    <ligand>
        <name>S-adenosyl-L-methionine</name>
        <dbReference type="ChEBI" id="CHEBI:59789"/>
    </ligand>
</feature>
<accession>A0A0Q9Z9V8</accession>
<comment type="caution">
    <text evidence="7">Lacks conserved residue(s) required for the propagation of feature annotation.</text>
</comment>
<feature type="binding site" evidence="7">
    <location>
        <position position="109"/>
    </location>
    <ligand>
        <name>S-adenosyl-L-methionine</name>
        <dbReference type="ChEBI" id="CHEBI:59789"/>
    </ligand>
</feature>
<dbReference type="AlphaFoldDB" id="A0A0Q9Z9V8"/>
<evidence type="ECO:0000256" key="1">
    <source>
        <dbReference type="ARBA" id="ARBA00022555"/>
    </source>
</evidence>
<keyword evidence="6 7" id="KW-0694">RNA-binding</keyword>
<gene>
    <name evidence="7" type="primary">trmH</name>
    <name evidence="9" type="ORF">APR42_15165</name>
</gene>
<evidence type="ECO:0000313" key="10">
    <source>
        <dbReference type="Proteomes" id="UP000051643"/>
    </source>
</evidence>
<dbReference type="InterPro" id="IPR029026">
    <property type="entry name" value="tRNA_m1G_MTases_N"/>
</dbReference>
<dbReference type="GO" id="GO:0002938">
    <property type="term" value="P:tRNA guanine ribose methylation"/>
    <property type="evidence" value="ECO:0007669"/>
    <property type="project" value="UniProtKB-UniRule"/>
</dbReference>
<comment type="function">
    <text evidence="7">Catalyzes the 2'-O methylation of guanosine at position 18 in tRNA.</text>
</comment>
<dbReference type="GO" id="GO:0141100">
    <property type="term" value="F:tRNA (guanine(18)-2'-O)-methyltransferase activity"/>
    <property type="evidence" value="ECO:0007669"/>
    <property type="project" value="UniProtKB-UniRule"/>
</dbReference>
<keyword evidence="3 7" id="KW-0808">Transferase</keyword>
<dbReference type="HAMAP" id="MF_02060">
    <property type="entry name" value="tRNA_methyltr_TrmH"/>
    <property type="match status" value="1"/>
</dbReference>
<evidence type="ECO:0000256" key="2">
    <source>
        <dbReference type="ARBA" id="ARBA00022603"/>
    </source>
</evidence>
<dbReference type="Gene3D" id="3.40.1280.10">
    <property type="match status" value="1"/>
</dbReference>
<feature type="domain" description="tRNA/rRNA methyltransferase SpoU type" evidence="8">
    <location>
        <begin position="33"/>
        <end position="171"/>
    </location>
</feature>
<evidence type="ECO:0000256" key="6">
    <source>
        <dbReference type="ARBA" id="ARBA00022884"/>
    </source>
</evidence>
<dbReference type="RefSeq" id="WP_057481133.1">
    <property type="nucleotide sequence ID" value="NZ_BMWR01000009.1"/>
</dbReference>
<comment type="similarity">
    <text evidence="7">Belongs to the class IV-like SAM-binding methyltransferase superfamily. RNA methyltransferase TrmH family.</text>
</comment>
<dbReference type="OrthoDB" id="9785673at2"/>
<sequence length="219" mass="25072">MQNNKLLAHLETFLTPRRIALFDKVIAQRTNHFTVATQDVYQLHNTSAVIRSCEVFGIQNIHVIEERKPKRIDREIAMGAQKWVDVNRYATSKECIKELKAKGYQIVATTPYGESTELKDFIIEKPAAIFFGTEKDGLSKEILDQADSRIQIPMFGFTESLNISVSAAIILQHLTSELKSSEISWELSEDEKETLKYEWLKKCIKNSDSIISQYNSENP</sequence>
<evidence type="ECO:0000256" key="4">
    <source>
        <dbReference type="ARBA" id="ARBA00022691"/>
    </source>
</evidence>
<protein>
    <recommendedName>
        <fullName evidence="7">tRNA (guanosine(18)-2'-O)-methyltransferase</fullName>
        <ecNumber evidence="7">2.1.1.34</ecNumber>
    </recommendedName>
    <alternativeName>
        <fullName evidence="7">tRNA [Gm18] methyltransferase</fullName>
    </alternativeName>
</protein>
<keyword evidence="5 7" id="KW-0819">tRNA processing</keyword>
<feature type="binding site" evidence="7">
    <location>
        <position position="161"/>
    </location>
    <ligand>
        <name>S-adenosyl-L-methionine</name>
        <dbReference type="ChEBI" id="CHEBI:59789"/>
    </ligand>
</feature>
<evidence type="ECO:0000256" key="3">
    <source>
        <dbReference type="ARBA" id="ARBA00022679"/>
    </source>
</evidence>
<dbReference type="Pfam" id="PF00588">
    <property type="entry name" value="SpoU_methylase"/>
    <property type="match status" value="1"/>
</dbReference>
<organism evidence="9 10">
    <name type="scientific">Salegentibacter mishustinae</name>
    <dbReference type="NCBI Taxonomy" id="270918"/>
    <lineage>
        <taxon>Bacteria</taxon>
        <taxon>Pseudomonadati</taxon>
        <taxon>Bacteroidota</taxon>
        <taxon>Flavobacteriia</taxon>
        <taxon>Flavobacteriales</taxon>
        <taxon>Flavobacteriaceae</taxon>
        <taxon>Salegentibacter</taxon>
    </lineage>
</organism>
<dbReference type="PANTHER" id="PTHR43453">
    <property type="entry name" value="RRNA METHYLASE-LIKE"/>
    <property type="match status" value="1"/>
</dbReference>
<evidence type="ECO:0000256" key="7">
    <source>
        <dbReference type="HAMAP-Rule" id="MF_02060"/>
    </source>
</evidence>
<reference evidence="9" key="1">
    <citation type="submission" date="2015-10" db="EMBL/GenBank/DDBJ databases">
        <title>Draft genome sequence of Salegentibacter mishustinae KCTC 12263.</title>
        <authorList>
            <person name="Lin W."/>
            <person name="Zheng Q."/>
        </authorList>
    </citation>
    <scope>NUCLEOTIDE SEQUENCE [LARGE SCALE GENOMIC DNA]</scope>
    <source>
        <strain evidence="9">KCTC 12263</strain>
    </source>
</reference>